<comment type="caution">
    <text evidence="1">The sequence shown here is derived from an EMBL/GenBank/DDBJ whole genome shotgun (WGS) entry which is preliminary data.</text>
</comment>
<name>A0A4Z2J3U1_9TELE</name>
<sequence length="115" mass="13020">MTSKVLCGINQLRHLISHQRKVCKSLAHTALSRHYAERQNERNEASENRGTISVNAGALHLLRRMPRRHWAPHEQLCLVLVCVKVNLLSLDVGPIIELYAVTAGLRPALLLRCRD</sequence>
<dbReference type="Proteomes" id="UP000314294">
    <property type="component" value="Unassembled WGS sequence"/>
</dbReference>
<keyword evidence="2" id="KW-1185">Reference proteome</keyword>
<evidence type="ECO:0000313" key="1">
    <source>
        <dbReference type="EMBL" id="TNN84889.1"/>
    </source>
</evidence>
<accession>A0A4Z2J3U1</accession>
<protein>
    <submittedName>
        <fullName evidence="1">Uncharacterized protein</fullName>
    </submittedName>
</protein>
<gene>
    <name evidence="1" type="ORF">EYF80_004934</name>
</gene>
<dbReference type="EMBL" id="SRLO01000024">
    <property type="protein sequence ID" value="TNN84889.1"/>
    <property type="molecule type" value="Genomic_DNA"/>
</dbReference>
<evidence type="ECO:0000313" key="2">
    <source>
        <dbReference type="Proteomes" id="UP000314294"/>
    </source>
</evidence>
<proteinExistence type="predicted"/>
<reference evidence="1 2" key="1">
    <citation type="submission" date="2019-03" db="EMBL/GenBank/DDBJ databases">
        <title>First draft genome of Liparis tanakae, snailfish: a comprehensive survey of snailfish specific genes.</title>
        <authorList>
            <person name="Kim W."/>
            <person name="Song I."/>
            <person name="Jeong J.-H."/>
            <person name="Kim D."/>
            <person name="Kim S."/>
            <person name="Ryu S."/>
            <person name="Song J.Y."/>
            <person name="Lee S.K."/>
        </authorList>
    </citation>
    <scope>NUCLEOTIDE SEQUENCE [LARGE SCALE GENOMIC DNA]</scope>
    <source>
        <tissue evidence="1">Muscle</tissue>
    </source>
</reference>
<dbReference type="AlphaFoldDB" id="A0A4Z2J3U1"/>
<organism evidence="1 2">
    <name type="scientific">Liparis tanakae</name>
    <name type="common">Tanaka's snailfish</name>
    <dbReference type="NCBI Taxonomy" id="230148"/>
    <lineage>
        <taxon>Eukaryota</taxon>
        <taxon>Metazoa</taxon>
        <taxon>Chordata</taxon>
        <taxon>Craniata</taxon>
        <taxon>Vertebrata</taxon>
        <taxon>Euteleostomi</taxon>
        <taxon>Actinopterygii</taxon>
        <taxon>Neopterygii</taxon>
        <taxon>Teleostei</taxon>
        <taxon>Neoteleostei</taxon>
        <taxon>Acanthomorphata</taxon>
        <taxon>Eupercaria</taxon>
        <taxon>Perciformes</taxon>
        <taxon>Cottioidei</taxon>
        <taxon>Cottales</taxon>
        <taxon>Liparidae</taxon>
        <taxon>Liparis</taxon>
    </lineage>
</organism>